<dbReference type="AlphaFoldDB" id="A0A931CXB1"/>
<dbReference type="SUPFAM" id="SSF53448">
    <property type="entry name" value="Nucleotide-diphospho-sugar transferases"/>
    <property type="match status" value="1"/>
</dbReference>
<dbReference type="Pfam" id="PF01128">
    <property type="entry name" value="IspD"/>
    <property type="match status" value="1"/>
</dbReference>
<name>A0A931CXB1_9MICC</name>
<feature type="site" description="Transition state stabilizer" evidence="3">
    <location>
        <position position="28"/>
    </location>
</feature>
<dbReference type="NCBIfam" id="TIGR00453">
    <property type="entry name" value="ispD"/>
    <property type="match status" value="1"/>
</dbReference>
<organism evidence="4 5">
    <name type="scientific">Arthrobacter terrae</name>
    <dbReference type="NCBI Taxonomy" id="2935737"/>
    <lineage>
        <taxon>Bacteria</taxon>
        <taxon>Bacillati</taxon>
        <taxon>Actinomycetota</taxon>
        <taxon>Actinomycetes</taxon>
        <taxon>Micrococcales</taxon>
        <taxon>Micrococcaceae</taxon>
        <taxon>Arthrobacter</taxon>
    </lineage>
</organism>
<dbReference type="RefSeq" id="WP_196398600.1">
    <property type="nucleotide sequence ID" value="NZ_JADNYM010000036.1"/>
</dbReference>
<evidence type="ECO:0000313" key="5">
    <source>
        <dbReference type="Proteomes" id="UP000655366"/>
    </source>
</evidence>
<dbReference type="EC" id="2.7.7.60" evidence="3"/>
<proteinExistence type="inferred from homology"/>
<keyword evidence="5" id="KW-1185">Reference proteome</keyword>
<dbReference type="GO" id="GO:0050518">
    <property type="term" value="F:2-C-methyl-D-erythritol 4-phosphate cytidylyltransferase activity"/>
    <property type="evidence" value="ECO:0007669"/>
    <property type="project" value="UniProtKB-UniRule"/>
</dbReference>
<comment type="pathway">
    <text evidence="3">Isoprenoid biosynthesis; isopentenyl diphosphate biosynthesis via DXP pathway; isopentenyl diphosphate from 1-deoxy-D-xylulose 5-phosphate: step 2/6.</text>
</comment>
<dbReference type="CDD" id="cd02516">
    <property type="entry name" value="CDP-ME_synthetase"/>
    <property type="match status" value="1"/>
</dbReference>
<dbReference type="InterPro" id="IPR029044">
    <property type="entry name" value="Nucleotide-diphossugar_trans"/>
</dbReference>
<comment type="catalytic activity">
    <reaction evidence="3">
        <text>2-C-methyl-D-erythritol 4-phosphate + CTP + H(+) = 4-CDP-2-C-methyl-D-erythritol + diphosphate</text>
        <dbReference type="Rhea" id="RHEA:13429"/>
        <dbReference type="ChEBI" id="CHEBI:15378"/>
        <dbReference type="ChEBI" id="CHEBI:33019"/>
        <dbReference type="ChEBI" id="CHEBI:37563"/>
        <dbReference type="ChEBI" id="CHEBI:57823"/>
        <dbReference type="ChEBI" id="CHEBI:58262"/>
        <dbReference type="EC" id="2.7.7.60"/>
    </reaction>
</comment>
<dbReference type="GO" id="GO:0019288">
    <property type="term" value="P:isopentenyl diphosphate biosynthetic process, methylerythritol 4-phosphate pathway"/>
    <property type="evidence" value="ECO:0007669"/>
    <property type="project" value="UniProtKB-UniRule"/>
</dbReference>
<feature type="site" description="Positions MEP for the nucleophilic attack" evidence="3">
    <location>
        <position position="169"/>
    </location>
</feature>
<dbReference type="EMBL" id="JADNYM010000036">
    <property type="protein sequence ID" value="MBG0741668.1"/>
    <property type="molecule type" value="Genomic_DNA"/>
</dbReference>
<protein>
    <recommendedName>
        <fullName evidence="3">2-C-methyl-D-erythritol 4-phosphate cytidylyltransferase</fullName>
        <ecNumber evidence="3">2.7.7.60</ecNumber>
    </recommendedName>
    <alternativeName>
        <fullName evidence="3">4-diphosphocytidyl-2C-methyl-D-erythritol synthase</fullName>
    </alternativeName>
    <alternativeName>
        <fullName evidence="3">MEP cytidylyltransferase</fullName>
        <shortName evidence="3">MCT</shortName>
    </alternativeName>
</protein>
<reference evidence="4 5" key="1">
    <citation type="submission" date="2020-11" db="EMBL/GenBank/DDBJ databases">
        <title>Arthrobacter antarcticus sp. nov., isolated from Antarctic Soil.</title>
        <authorList>
            <person name="Li J."/>
        </authorList>
    </citation>
    <scope>NUCLEOTIDE SEQUENCE [LARGE SCALE GENOMIC DNA]</scope>
    <source>
        <strain evidence="4 5">Z1-20</strain>
    </source>
</reference>
<sequence length="254" mass="26114">METEGITKLAVIIVAAGSGERLGFGMAKAKVPVGSDPMLLHTLRTALSAKIAAQICVALPAGDTDLRALCESVDTDGDLKITTVDGGTTRAESVRAALAALDADVTAVLIQDAARPLTPVEVYHRVAQTLAAGALAVIPALPVTDTVKLVEGSTSAGIAPEKVLLTPDRAVLRSVQTPQGFDLPTLRRAYDAAAGFNAEQRAAVTDDAMLVEAAGVDVYVVMGSASSLKITGPWDLLLAEALLAGPLAPRWVEG</sequence>
<comment type="caution">
    <text evidence="4">The sequence shown here is derived from an EMBL/GenBank/DDBJ whole genome shotgun (WGS) entry which is preliminary data.</text>
</comment>
<accession>A0A931CXB1</accession>
<evidence type="ECO:0000256" key="2">
    <source>
        <dbReference type="ARBA" id="ARBA00022695"/>
    </source>
</evidence>
<dbReference type="HAMAP" id="MF_00108">
    <property type="entry name" value="IspD"/>
    <property type="match status" value="1"/>
</dbReference>
<evidence type="ECO:0000313" key="4">
    <source>
        <dbReference type="EMBL" id="MBG0741668.1"/>
    </source>
</evidence>
<evidence type="ECO:0000256" key="3">
    <source>
        <dbReference type="HAMAP-Rule" id="MF_00108"/>
    </source>
</evidence>
<keyword evidence="1 3" id="KW-0808">Transferase</keyword>
<feature type="site" description="Transition state stabilizer" evidence="3">
    <location>
        <position position="21"/>
    </location>
</feature>
<keyword evidence="3" id="KW-0414">Isoprene biosynthesis</keyword>
<dbReference type="InterPro" id="IPR034683">
    <property type="entry name" value="IspD/TarI"/>
</dbReference>
<comment type="similarity">
    <text evidence="3">Belongs to the IspD/TarI cytidylyltransferase family. IspD subfamily.</text>
</comment>
<evidence type="ECO:0000256" key="1">
    <source>
        <dbReference type="ARBA" id="ARBA00022679"/>
    </source>
</evidence>
<dbReference type="PANTHER" id="PTHR32125:SF4">
    <property type="entry name" value="2-C-METHYL-D-ERYTHRITOL 4-PHOSPHATE CYTIDYLYLTRANSFERASE, CHLOROPLASTIC"/>
    <property type="match status" value="1"/>
</dbReference>
<dbReference type="Gene3D" id="3.90.550.10">
    <property type="entry name" value="Spore Coat Polysaccharide Biosynthesis Protein SpsA, Chain A"/>
    <property type="match status" value="1"/>
</dbReference>
<keyword evidence="2 3" id="KW-0548">Nucleotidyltransferase</keyword>
<gene>
    <name evidence="3 4" type="primary">ispD</name>
    <name evidence="4" type="ORF">IV500_20115</name>
</gene>
<dbReference type="Proteomes" id="UP000655366">
    <property type="component" value="Unassembled WGS sequence"/>
</dbReference>
<comment type="function">
    <text evidence="3">Catalyzes the formation of 4-diphosphocytidyl-2-C-methyl-D-erythritol from CTP and 2-C-methyl-D-erythritol 4-phosphate (MEP).</text>
</comment>
<dbReference type="InterPro" id="IPR001228">
    <property type="entry name" value="IspD"/>
</dbReference>
<dbReference type="PANTHER" id="PTHR32125">
    <property type="entry name" value="2-C-METHYL-D-ERYTHRITOL 4-PHOSPHATE CYTIDYLYLTRANSFERASE, CHLOROPLASTIC"/>
    <property type="match status" value="1"/>
</dbReference>
<feature type="site" description="Positions MEP for the nucleophilic attack" evidence="3">
    <location>
        <position position="229"/>
    </location>
</feature>
<dbReference type="InterPro" id="IPR050088">
    <property type="entry name" value="IspD/TarI_cytidylyltransf_bact"/>
</dbReference>